<keyword evidence="2" id="KW-1185">Reference proteome</keyword>
<evidence type="ECO:0000313" key="2">
    <source>
        <dbReference type="Proteomes" id="UP000299102"/>
    </source>
</evidence>
<evidence type="ECO:0000313" key="1">
    <source>
        <dbReference type="EMBL" id="GBP55993.1"/>
    </source>
</evidence>
<proteinExistence type="predicted"/>
<gene>
    <name evidence="1" type="ORF">EVAR_97414_1</name>
</gene>
<dbReference type="EMBL" id="BGZK01000683">
    <property type="protein sequence ID" value="GBP55993.1"/>
    <property type="molecule type" value="Genomic_DNA"/>
</dbReference>
<reference evidence="1 2" key="1">
    <citation type="journal article" date="2019" name="Commun. Biol.">
        <title>The bagworm genome reveals a unique fibroin gene that provides high tensile strength.</title>
        <authorList>
            <person name="Kono N."/>
            <person name="Nakamura H."/>
            <person name="Ohtoshi R."/>
            <person name="Tomita M."/>
            <person name="Numata K."/>
            <person name="Arakawa K."/>
        </authorList>
    </citation>
    <scope>NUCLEOTIDE SEQUENCE [LARGE SCALE GENOMIC DNA]</scope>
</reference>
<accession>A0A4C1WYK5</accession>
<comment type="caution">
    <text evidence="1">The sequence shown here is derived from an EMBL/GenBank/DDBJ whole genome shotgun (WGS) entry which is preliminary data.</text>
</comment>
<name>A0A4C1WYK5_EUMVA</name>
<dbReference type="Proteomes" id="UP000299102">
    <property type="component" value="Unassembled WGS sequence"/>
</dbReference>
<sequence length="166" mass="19684">MLHTHIPYRDCRTIILLLLNPRRSAGAGAAKDYRTTEPPPFFIMVIFNIYETNDFRSSFRYSSTYSRHTKSMSRDRRRERGRRHLVNYSLSRRALLSDYRRAGWDRWSRKTYTFDRVRKTIKGRRGSDAPRALISRQLPLAPAKRCALCRVITSQKIYLTTSFSRM</sequence>
<dbReference type="AlphaFoldDB" id="A0A4C1WYK5"/>
<organism evidence="1 2">
    <name type="scientific">Eumeta variegata</name>
    <name type="common">Bagworm moth</name>
    <name type="synonym">Eumeta japonica</name>
    <dbReference type="NCBI Taxonomy" id="151549"/>
    <lineage>
        <taxon>Eukaryota</taxon>
        <taxon>Metazoa</taxon>
        <taxon>Ecdysozoa</taxon>
        <taxon>Arthropoda</taxon>
        <taxon>Hexapoda</taxon>
        <taxon>Insecta</taxon>
        <taxon>Pterygota</taxon>
        <taxon>Neoptera</taxon>
        <taxon>Endopterygota</taxon>
        <taxon>Lepidoptera</taxon>
        <taxon>Glossata</taxon>
        <taxon>Ditrysia</taxon>
        <taxon>Tineoidea</taxon>
        <taxon>Psychidae</taxon>
        <taxon>Oiketicinae</taxon>
        <taxon>Eumeta</taxon>
    </lineage>
</organism>
<protein>
    <submittedName>
        <fullName evidence="1">Uncharacterized protein</fullName>
    </submittedName>
</protein>